<keyword evidence="2" id="KW-0808">Transferase</keyword>
<evidence type="ECO:0000313" key="3">
    <source>
        <dbReference type="Proteomes" id="UP000245647"/>
    </source>
</evidence>
<dbReference type="InterPro" id="IPR016181">
    <property type="entry name" value="Acyl_CoA_acyltransferase"/>
</dbReference>
<name>A0A2U2PJW2_9SPHI</name>
<keyword evidence="3" id="KW-1185">Reference proteome</keyword>
<protein>
    <submittedName>
        <fullName evidence="2">N-acetyltransferase</fullName>
    </submittedName>
</protein>
<dbReference type="OrthoDB" id="9788916at2"/>
<dbReference type="PANTHER" id="PTHR43792">
    <property type="entry name" value="GNAT FAMILY, PUTATIVE (AFU_ORTHOLOGUE AFUA_3G00765)-RELATED-RELATED"/>
    <property type="match status" value="1"/>
</dbReference>
<reference evidence="2 3" key="1">
    <citation type="submission" date="2018-04" db="EMBL/GenBank/DDBJ databases">
        <title>Pedobacter chongqingensis sp. nov., isolated from a rottenly hemp rope.</title>
        <authorList>
            <person name="Cai Y."/>
        </authorList>
    </citation>
    <scope>NUCLEOTIDE SEQUENCE [LARGE SCALE GENOMIC DNA]</scope>
    <source>
        <strain evidence="2 3">FJ4-8</strain>
    </source>
</reference>
<proteinExistence type="predicted"/>
<dbReference type="Proteomes" id="UP000245647">
    <property type="component" value="Unassembled WGS sequence"/>
</dbReference>
<dbReference type="InterPro" id="IPR051531">
    <property type="entry name" value="N-acetyltransferase"/>
</dbReference>
<evidence type="ECO:0000313" key="2">
    <source>
        <dbReference type="EMBL" id="PWG81696.1"/>
    </source>
</evidence>
<dbReference type="Gene3D" id="3.40.630.30">
    <property type="match status" value="1"/>
</dbReference>
<dbReference type="Pfam" id="PF13302">
    <property type="entry name" value="Acetyltransf_3"/>
    <property type="match status" value="1"/>
</dbReference>
<dbReference type="SUPFAM" id="SSF55729">
    <property type="entry name" value="Acyl-CoA N-acyltransferases (Nat)"/>
    <property type="match status" value="1"/>
</dbReference>
<feature type="domain" description="N-acetyltransferase" evidence="1">
    <location>
        <begin position="10"/>
        <end position="167"/>
    </location>
</feature>
<evidence type="ECO:0000259" key="1">
    <source>
        <dbReference type="PROSITE" id="PS51186"/>
    </source>
</evidence>
<dbReference type="AlphaFoldDB" id="A0A2U2PJW2"/>
<accession>A0A2U2PJW2</accession>
<dbReference type="PROSITE" id="PS51186">
    <property type="entry name" value="GNAT"/>
    <property type="match status" value="1"/>
</dbReference>
<dbReference type="InterPro" id="IPR000182">
    <property type="entry name" value="GNAT_dom"/>
</dbReference>
<dbReference type="GO" id="GO:0016747">
    <property type="term" value="F:acyltransferase activity, transferring groups other than amino-acyl groups"/>
    <property type="evidence" value="ECO:0007669"/>
    <property type="project" value="InterPro"/>
</dbReference>
<gene>
    <name evidence="2" type="ORF">DDR33_04820</name>
</gene>
<dbReference type="PANTHER" id="PTHR43792:SF16">
    <property type="entry name" value="N-ACETYLTRANSFERASE DOMAIN-CONTAINING PROTEIN"/>
    <property type="match status" value="1"/>
</dbReference>
<dbReference type="EMBL" id="QEAS01000003">
    <property type="protein sequence ID" value="PWG81696.1"/>
    <property type="molecule type" value="Genomic_DNA"/>
</dbReference>
<organism evidence="2 3">
    <name type="scientific">Pararcticibacter amylolyticus</name>
    <dbReference type="NCBI Taxonomy" id="2173175"/>
    <lineage>
        <taxon>Bacteria</taxon>
        <taxon>Pseudomonadati</taxon>
        <taxon>Bacteroidota</taxon>
        <taxon>Sphingobacteriia</taxon>
        <taxon>Sphingobacteriales</taxon>
        <taxon>Sphingobacteriaceae</taxon>
        <taxon>Pararcticibacter</taxon>
    </lineage>
</organism>
<comment type="caution">
    <text evidence="2">The sequence shown here is derived from an EMBL/GenBank/DDBJ whole genome shotgun (WGS) entry which is preliminary data.</text>
</comment>
<sequence length="170" mass="19595">MSLQLETERLIMRCMQPEDAEYMFDLNSDPDVIRYTGDKPFNNIEEALNLILNYDQYSKYRMGRLNMFLKSTGEYIGWCGLKYHQDSGETDIGYRLKKSCWGYGYATESGKASLAYGFSDLGLPSIVGHALKENTASIRVLEKLGLKYMQDTEFDDEPGVLYKITQTEWK</sequence>